<evidence type="ECO:0000313" key="5">
    <source>
        <dbReference type="Proteomes" id="UP000250235"/>
    </source>
</evidence>
<keyword evidence="5" id="KW-1185">Reference proteome</keyword>
<dbReference type="InterPro" id="IPR053353">
    <property type="entry name" value="Plant_LTP_GPI-anchored"/>
</dbReference>
<dbReference type="AlphaFoldDB" id="A0A2Z7B5U3"/>
<evidence type="ECO:0000259" key="3">
    <source>
        <dbReference type="Pfam" id="PF14368"/>
    </source>
</evidence>
<reference evidence="4 5" key="1">
    <citation type="journal article" date="2015" name="Proc. Natl. Acad. Sci. U.S.A.">
        <title>The resurrection genome of Boea hygrometrica: A blueprint for survival of dehydration.</title>
        <authorList>
            <person name="Xiao L."/>
            <person name="Yang G."/>
            <person name="Zhang L."/>
            <person name="Yang X."/>
            <person name="Zhao S."/>
            <person name="Ji Z."/>
            <person name="Zhou Q."/>
            <person name="Hu M."/>
            <person name="Wang Y."/>
            <person name="Chen M."/>
            <person name="Xu Y."/>
            <person name="Jin H."/>
            <person name="Xiao X."/>
            <person name="Hu G."/>
            <person name="Bao F."/>
            <person name="Hu Y."/>
            <person name="Wan P."/>
            <person name="Li L."/>
            <person name="Deng X."/>
            <person name="Kuang T."/>
            <person name="Xiang C."/>
            <person name="Zhu J.K."/>
            <person name="Oliver M.J."/>
            <person name="He Y."/>
        </authorList>
    </citation>
    <scope>NUCLEOTIDE SEQUENCE [LARGE SCALE GENOMIC DNA]</scope>
    <source>
        <strain evidence="5">cv. XS01</strain>
    </source>
</reference>
<protein>
    <recommendedName>
        <fullName evidence="3">Bifunctional inhibitor/plant lipid transfer protein/seed storage helical domain-containing protein</fullName>
    </recommendedName>
</protein>
<dbReference type="OrthoDB" id="786778at2759"/>
<dbReference type="Pfam" id="PF14368">
    <property type="entry name" value="LTP_2"/>
    <property type="match status" value="1"/>
</dbReference>
<dbReference type="CDD" id="cd00010">
    <property type="entry name" value="AAI_LTSS"/>
    <property type="match status" value="1"/>
</dbReference>
<proteinExistence type="predicted"/>
<evidence type="ECO:0000313" key="4">
    <source>
        <dbReference type="EMBL" id="KZV29875.1"/>
    </source>
</evidence>
<keyword evidence="2" id="KW-0732">Signal</keyword>
<dbReference type="Proteomes" id="UP000250235">
    <property type="component" value="Unassembled WGS sequence"/>
</dbReference>
<organism evidence="4 5">
    <name type="scientific">Dorcoceras hygrometricum</name>
    <dbReference type="NCBI Taxonomy" id="472368"/>
    <lineage>
        <taxon>Eukaryota</taxon>
        <taxon>Viridiplantae</taxon>
        <taxon>Streptophyta</taxon>
        <taxon>Embryophyta</taxon>
        <taxon>Tracheophyta</taxon>
        <taxon>Spermatophyta</taxon>
        <taxon>Magnoliopsida</taxon>
        <taxon>eudicotyledons</taxon>
        <taxon>Gunneridae</taxon>
        <taxon>Pentapetalae</taxon>
        <taxon>asterids</taxon>
        <taxon>lamiids</taxon>
        <taxon>Lamiales</taxon>
        <taxon>Gesneriaceae</taxon>
        <taxon>Didymocarpoideae</taxon>
        <taxon>Trichosporeae</taxon>
        <taxon>Loxocarpinae</taxon>
        <taxon>Dorcoceras</taxon>
    </lineage>
</organism>
<feature type="domain" description="Bifunctional inhibitor/plant lipid transfer protein/seed storage helical" evidence="3">
    <location>
        <begin position="16"/>
        <end position="108"/>
    </location>
</feature>
<accession>A0A2Z7B5U3</accession>
<evidence type="ECO:0000256" key="2">
    <source>
        <dbReference type="SAM" id="SignalP"/>
    </source>
</evidence>
<name>A0A2Z7B5U3_9LAMI</name>
<dbReference type="InterPro" id="IPR016140">
    <property type="entry name" value="Bifunc_inhib/LTP/seed_store"/>
</dbReference>
<dbReference type="Gene3D" id="1.10.110.10">
    <property type="entry name" value="Plant lipid-transfer and hydrophobic proteins"/>
    <property type="match status" value="1"/>
</dbReference>
<dbReference type="PANTHER" id="PTHR35747:SF2">
    <property type="entry name" value="NON-SPECIFIC LIPID TRANSFER PROTEIN GPI-ANCHORED 25"/>
    <property type="match status" value="1"/>
</dbReference>
<feature type="signal peptide" evidence="2">
    <location>
        <begin position="1"/>
        <end position="20"/>
    </location>
</feature>
<dbReference type="EMBL" id="KV008824">
    <property type="protein sequence ID" value="KZV29875.1"/>
    <property type="molecule type" value="Genomic_DNA"/>
</dbReference>
<dbReference type="InterPro" id="IPR036312">
    <property type="entry name" value="Bifun_inhib/LTP/seed_sf"/>
</dbReference>
<sequence>MSLPIVVHAALLLLLQFVAAAAPPPPPHPSACSDELVTFTTCLPYVSVSPNNLTESPPPQCCDDISTAFSTGSAVCLCYFLLRPGILGFPLNSTKLMSLTSVCPLKERGSKVNFSLEALCSETAALPPLQAITGANVSPPSPSPMGSPKESPGDSSSPTQPPSSTSVFLSFATEGFHNLSWVKIWVIKLIFLIYIF</sequence>
<dbReference type="SUPFAM" id="SSF47699">
    <property type="entry name" value="Bifunctional inhibitor/lipid-transfer protein/seed storage 2S albumin"/>
    <property type="match status" value="1"/>
</dbReference>
<feature type="region of interest" description="Disordered" evidence="1">
    <location>
        <begin position="137"/>
        <end position="161"/>
    </location>
</feature>
<dbReference type="PANTHER" id="PTHR35747">
    <property type="entry name" value="BIFUNCTIONAL INHIBITOR/LIPID-TRANSFER PROTEIN/SEED STORAGE 2S ALBUMIN SUPERFAMILY PROTEIN"/>
    <property type="match status" value="1"/>
</dbReference>
<gene>
    <name evidence="4" type="ORF">F511_15839</name>
</gene>
<evidence type="ECO:0000256" key="1">
    <source>
        <dbReference type="SAM" id="MobiDB-lite"/>
    </source>
</evidence>
<feature type="chain" id="PRO_5016425759" description="Bifunctional inhibitor/plant lipid transfer protein/seed storage helical domain-containing protein" evidence="2">
    <location>
        <begin position="21"/>
        <end position="196"/>
    </location>
</feature>
<feature type="compositionally biased region" description="Low complexity" evidence="1">
    <location>
        <begin position="146"/>
        <end position="161"/>
    </location>
</feature>